<protein>
    <submittedName>
        <fullName evidence="2">Uncharacterized protein</fullName>
    </submittedName>
</protein>
<evidence type="ECO:0000313" key="3">
    <source>
        <dbReference type="Proteomes" id="UP001157006"/>
    </source>
</evidence>
<dbReference type="AlphaFoldDB" id="A0AAV1B3L6"/>
<proteinExistence type="predicted"/>
<sequence length="124" mass="13871">MNRNSVRSGDELGCPCLVLIYTWSRTRKEMEDEGIGDAKGSDSHQKMPPESNTTTTIQDFGFISQVILFGADFQPVMDSSAGVLFGPIRGRNRRAFGLYRWQDSNRLQPIFVAGNKVKRDKAIA</sequence>
<organism evidence="2 3">
    <name type="scientific">Vicia faba</name>
    <name type="common">Broad bean</name>
    <name type="synonym">Faba vulgaris</name>
    <dbReference type="NCBI Taxonomy" id="3906"/>
    <lineage>
        <taxon>Eukaryota</taxon>
        <taxon>Viridiplantae</taxon>
        <taxon>Streptophyta</taxon>
        <taxon>Embryophyta</taxon>
        <taxon>Tracheophyta</taxon>
        <taxon>Spermatophyta</taxon>
        <taxon>Magnoliopsida</taxon>
        <taxon>eudicotyledons</taxon>
        <taxon>Gunneridae</taxon>
        <taxon>Pentapetalae</taxon>
        <taxon>rosids</taxon>
        <taxon>fabids</taxon>
        <taxon>Fabales</taxon>
        <taxon>Fabaceae</taxon>
        <taxon>Papilionoideae</taxon>
        <taxon>50 kb inversion clade</taxon>
        <taxon>NPAAA clade</taxon>
        <taxon>Hologalegina</taxon>
        <taxon>IRL clade</taxon>
        <taxon>Fabeae</taxon>
        <taxon>Vicia</taxon>
    </lineage>
</organism>
<gene>
    <name evidence="2" type="ORF">VFH_VI062200</name>
</gene>
<dbReference type="EMBL" id="OX451741">
    <property type="protein sequence ID" value="CAI8617155.1"/>
    <property type="molecule type" value="Genomic_DNA"/>
</dbReference>
<keyword evidence="3" id="KW-1185">Reference proteome</keyword>
<accession>A0AAV1B3L6</accession>
<reference evidence="2 3" key="1">
    <citation type="submission" date="2023-01" db="EMBL/GenBank/DDBJ databases">
        <authorList>
            <person name="Kreplak J."/>
        </authorList>
    </citation>
    <scope>NUCLEOTIDE SEQUENCE [LARGE SCALE GENOMIC DNA]</scope>
</reference>
<feature type="region of interest" description="Disordered" evidence="1">
    <location>
        <begin position="31"/>
        <end position="55"/>
    </location>
</feature>
<evidence type="ECO:0000313" key="2">
    <source>
        <dbReference type="EMBL" id="CAI8617155.1"/>
    </source>
</evidence>
<name>A0AAV1B3L6_VICFA</name>
<dbReference type="Proteomes" id="UP001157006">
    <property type="component" value="Chromosome 6"/>
</dbReference>
<evidence type="ECO:0000256" key="1">
    <source>
        <dbReference type="SAM" id="MobiDB-lite"/>
    </source>
</evidence>